<dbReference type="FunFam" id="3.30.200.20:FF:000034">
    <property type="entry name" value="Kinase suppressor of Ras 1"/>
    <property type="match status" value="1"/>
</dbReference>
<proteinExistence type="inferred from homology"/>
<evidence type="ECO:0000256" key="3">
    <source>
        <dbReference type="ARBA" id="ARBA00022741"/>
    </source>
</evidence>
<comment type="similarity">
    <text evidence="9">Belongs to the protein kinase superfamily.</text>
</comment>
<evidence type="ECO:0000256" key="4">
    <source>
        <dbReference type="ARBA" id="ARBA00022777"/>
    </source>
</evidence>
<name>A0A024G3J6_9STRA</name>
<dbReference type="PROSITE" id="PS00108">
    <property type="entry name" value="PROTEIN_KINASE_ST"/>
    <property type="match status" value="1"/>
</dbReference>
<dbReference type="EMBL" id="CAIX01000015">
    <property type="protein sequence ID" value="CCI41147.1"/>
    <property type="molecule type" value="Genomic_DNA"/>
</dbReference>
<dbReference type="InterPro" id="IPR051681">
    <property type="entry name" value="Ser/Thr_Kinases-Pseudokinases"/>
</dbReference>
<dbReference type="InterPro" id="IPR011009">
    <property type="entry name" value="Kinase-like_dom_sf"/>
</dbReference>
<keyword evidence="12" id="KW-1185">Reference proteome</keyword>
<dbReference type="Gene3D" id="1.10.510.10">
    <property type="entry name" value="Transferase(Phosphotransferase) domain 1"/>
    <property type="match status" value="1"/>
</dbReference>
<protein>
    <recommendedName>
        <fullName evidence="10">Protein kinase domain-containing protein</fullName>
    </recommendedName>
</protein>
<dbReference type="PANTHER" id="PTHR44329">
    <property type="entry name" value="SERINE/THREONINE-PROTEIN KINASE TNNI3K-RELATED"/>
    <property type="match status" value="1"/>
</dbReference>
<dbReference type="InterPro" id="IPR017441">
    <property type="entry name" value="Protein_kinase_ATP_BS"/>
</dbReference>
<dbReference type="AlphaFoldDB" id="A0A024G3J6"/>
<evidence type="ECO:0000256" key="6">
    <source>
        <dbReference type="ARBA" id="ARBA00047899"/>
    </source>
</evidence>
<accession>A0A024G3J6</accession>
<sequence>MRVGRGSEEDFFRLCGSPIHALEASSFASSALESKRRALTPEMHSGDKGPRYHDPIMTKCEDHVLQRHLCKLSMEYQGLQRSWFFSNWFASSTAHESIDSPQHFLLESARDSNSQRYHININDIVLETIIGEGAFGKVYKGLYKQQTVAVKIMIRQNLSSMVIREFEKEVDIMSRLQHPNICRLVGACLKPSTRALVLEYIELGSLWDYLRANRAISIQQRAQFLLDTARGMHYLHQFRPPILHRDLKSPNLLVEKQSLTIKIADFGLARVKEQIHTMTGNCGTTQWMAPEVLGNRKYTEKADVYSFGIVVWEIFTSRCPYDDMNQIQTALCVLNYDLRPPIPSKCPRFFSRLMRTCWRRDPELRPSFYRIVKTLEGKLYKSHSPRHFVS</sequence>
<gene>
    <name evidence="11" type="ORF">BN9_019310</name>
</gene>
<dbReference type="PRINTS" id="PR00109">
    <property type="entry name" value="TYRKINASE"/>
</dbReference>
<evidence type="ECO:0000259" key="10">
    <source>
        <dbReference type="PROSITE" id="PS50011"/>
    </source>
</evidence>
<dbReference type="OrthoDB" id="339325at2759"/>
<keyword evidence="4" id="KW-0418">Kinase</keyword>
<keyword evidence="3 8" id="KW-0547">Nucleotide-binding</keyword>
<evidence type="ECO:0000313" key="11">
    <source>
        <dbReference type="EMBL" id="CCI41147.1"/>
    </source>
</evidence>
<evidence type="ECO:0000256" key="5">
    <source>
        <dbReference type="ARBA" id="ARBA00022840"/>
    </source>
</evidence>
<dbReference type="PROSITE" id="PS00107">
    <property type="entry name" value="PROTEIN_KINASE_ATP"/>
    <property type="match status" value="1"/>
</dbReference>
<evidence type="ECO:0000256" key="9">
    <source>
        <dbReference type="RuleBase" id="RU000304"/>
    </source>
</evidence>
<evidence type="ECO:0000256" key="7">
    <source>
        <dbReference type="ARBA" id="ARBA00048679"/>
    </source>
</evidence>
<keyword evidence="2" id="KW-0808">Transferase</keyword>
<dbReference type="InParanoid" id="A0A024G3J6"/>
<dbReference type="InterPro" id="IPR000719">
    <property type="entry name" value="Prot_kinase_dom"/>
</dbReference>
<dbReference type="STRING" id="65357.A0A024G3J6"/>
<evidence type="ECO:0000256" key="8">
    <source>
        <dbReference type="PROSITE-ProRule" id="PRU10141"/>
    </source>
</evidence>
<evidence type="ECO:0000313" key="12">
    <source>
        <dbReference type="Proteomes" id="UP000053237"/>
    </source>
</evidence>
<dbReference type="Pfam" id="PF07714">
    <property type="entry name" value="PK_Tyr_Ser-Thr"/>
    <property type="match status" value="1"/>
</dbReference>
<dbReference type="InterPro" id="IPR008271">
    <property type="entry name" value="Ser/Thr_kinase_AS"/>
</dbReference>
<comment type="catalytic activity">
    <reaction evidence="7">
        <text>L-seryl-[protein] + ATP = O-phospho-L-seryl-[protein] + ADP + H(+)</text>
        <dbReference type="Rhea" id="RHEA:17989"/>
        <dbReference type="Rhea" id="RHEA-COMP:9863"/>
        <dbReference type="Rhea" id="RHEA-COMP:11604"/>
        <dbReference type="ChEBI" id="CHEBI:15378"/>
        <dbReference type="ChEBI" id="CHEBI:29999"/>
        <dbReference type="ChEBI" id="CHEBI:30616"/>
        <dbReference type="ChEBI" id="CHEBI:83421"/>
        <dbReference type="ChEBI" id="CHEBI:456216"/>
        <dbReference type="EC" id="2.7.11.1"/>
    </reaction>
</comment>
<dbReference type="InterPro" id="IPR001245">
    <property type="entry name" value="Ser-Thr/Tyr_kinase_cat_dom"/>
</dbReference>
<dbReference type="SMART" id="SM00220">
    <property type="entry name" value="S_TKc"/>
    <property type="match status" value="1"/>
</dbReference>
<feature type="domain" description="Protein kinase" evidence="10">
    <location>
        <begin position="124"/>
        <end position="379"/>
    </location>
</feature>
<reference evidence="11 12" key="1">
    <citation type="submission" date="2012-05" db="EMBL/GenBank/DDBJ databases">
        <title>Recombination and specialization in a pathogen metapopulation.</title>
        <authorList>
            <person name="Gardiner A."/>
            <person name="Kemen E."/>
            <person name="Schultz-Larsen T."/>
            <person name="MacLean D."/>
            <person name="Van Oosterhout C."/>
            <person name="Jones J.D.G."/>
        </authorList>
    </citation>
    <scope>NUCLEOTIDE SEQUENCE [LARGE SCALE GENOMIC DNA]</scope>
    <source>
        <strain evidence="11 12">Ac Nc2</strain>
    </source>
</reference>
<dbReference type="CDD" id="cd13999">
    <property type="entry name" value="STKc_MAP3K-like"/>
    <property type="match status" value="1"/>
</dbReference>
<dbReference type="SUPFAM" id="SSF56112">
    <property type="entry name" value="Protein kinase-like (PK-like)"/>
    <property type="match status" value="1"/>
</dbReference>
<dbReference type="PANTHER" id="PTHR44329:SF288">
    <property type="entry name" value="MITOGEN-ACTIVATED PROTEIN KINASE KINASE KINASE 20"/>
    <property type="match status" value="1"/>
</dbReference>
<dbReference type="GO" id="GO:0005524">
    <property type="term" value="F:ATP binding"/>
    <property type="evidence" value="ECO:0007669"/>
    <property type="project" value="UniProtKB-UniRule"/>
</dbReference>
<keyword evidence="1 9" id="KW-0723">Serine/threonine-protein kinase</keyword>
<comment type="catalytic activity">
    <reaction evidence="6">
        <text>L-threonyl-[protein] + ATP = O-phospho-L-threonyl-[protein] + ADP + H(+)</text>
        <dbReference type="Rhea" id="RHEA:46608"/>
        <dbReference type="Rhea" id="RHEA-COMP:11060"/>
        <dbReference type="Rhea" id="RHEA-COMP:11605"/>
        <dbReference type="ChEBI" id="CHEBI:15378"/>
        <dbReference type="ChEBI" id="CHEBI:30013"/>
        <dbReference type="ChEBI" id="CHEBI:30616"/>
        <dbReference type="ChEBI" id="CHEBI:61977"/>
        <dbReference type="ChEBI" id="CHEBI:456216"/>
        <dbReference type="EC" id="2.7.11.1"/>
    </reaction>
</comment>
<evidence type="ECO:0000256" key="1">
    <source>
        <dbReference type="ARBA" id="ARBA00022527"/>
    </source>
</evidence>
<dbReference type="Proteomes" id="UP000053237">
    <property type="component" value="Unassembled WGS sequence"/>
</dbReference>
<evidence type="ECO:0000256" key="2">
    <source>
        <dbReference type="ARBA" id="ARBA00022679"/>
    </source>
</evidence>
<dbReference type="PROSITE" id="PS50011">
    <property type="entry name" value="PROTEIN_KINASE_DOM"/>
    <property type="match status" value="1"/>
</dbReference>
<comment type="caution">
    <text evidence="11">The sequence shown here is derived from an EMBL/GenBank/DDBJ whole genome shotgun (WGS) entry which is preliminary data.</text>
</comment>
<organism evidence="11 12">
    <name type="scientific">Albugo candida</name>
    <dbReference type="NCBI Taxonomy" id="65357"/>
    <lineage>
        <taxon>Eukaryota</taxon>
        <taxon>Sar</taxon>
        <taxon>Stramenopiles</taxon>
        <taxon>Oomycota</taxon>
        <taxon>Peronosporomycetes</taxon>
        <taxon>Albuginales</taxon>
        <taxon>Albuginaceae</taxon>
        <taxon>Albugo</taxon>
    </lineage>
</organism>
<feature type="binding site" evidence="8">
    <location>
        <position position="151"/>
    </location>
    <ligand>
        <name>ATP</name>
        <dbReference type="ChEBI" id="CHEBI:30616"/>
    </ligand>
</feature>
<keyword evidence="5 8" id="KW-0067">ATP-binding</keyword>
<dbReference type="GO" id="GO:0004674">
    <property type="term" value="F:protein serine/threonine kinase activity"/>
    <property type="evidence" value="ECO:0007669"/>
    <property type="project" value="UniProtKB-KW"/>
</dbReference>